<proteinExistence type="predicted"/>
<keyword evidence="1" id="KW-0175">Coiled coil</keyword>
<comment type="caution">
    <text evidence="4">The sequence shown here is derived from an EMBL/GenBank/DDBJ whole genome shotgun (WGS) entry which is preliminary data.</text>
</comment>
<dbReference type="PANTHER" id="PTHR31099">
    <property type="entry name" value="OS06G0165300 PROTEIN"/>
    <property type="match status" value="1"/>
</dbReference>
<accession>A0A2U1MXG5</accession>
<dbReference type="OrthoDB" id="1736701at2759"/>
<feature type="region of interest" description="Disordered" evidence="2">
    <location>
        <begin position="736"/>
        <end position="780"/>
    </location>
</feature>
<feature type="compositionally biased region" description="Basic and acidic residues" evidence="2">
    <location>
        <begin position="305"/>
        <end position="321"/>
    </location>
</feature>
<feature type="region of interest" description="Disordered" evidence="2">
    <location>
        <begin position="305"/>
        <end position="388"/>
    </location>
</feature>
<feature type="domain" description="Transposase (putative) gypsy type" evidence="3">
    <location>
        <begin position="75"/>
        <end position="137"/>
    </location>
</feature>
<organism evidence="4 5">
    <name type="scientific">Artemisia annua</name>
    <name type="common">Sweet wormwood</name>
    <dbReference type="NCBI Taxonomy" id="35608"/>
    <lineage>
        <taxon>Eukaryota</taxon>
        <taxon>Viridiplantae</taxon>
        <taxon>Streptophyta</taxon>
        <taxon>Embryophyta</taxon>
        <taxon>Tracheophyta</taxon>
        <taxon>Spermatophyta</taxon>
        <taxon>Magnoliopsida</taxon>
        <taxon>eudicotyledons</taxon>
        <taxon>Gunneridae</taxon>
        <taxon>Pentapetalae</taxon>
        <taxon>asterids</taxon>
        <taxon>campanulids</taxon>
        <taxon>Asterales</taxon>
        <taxon>Asteraceae</taxon>
        <taxon>Asteroideae</taxon>
        <taxon>Anthemideae</taxon>
        <taxon>Artemisiinae</taxon>
        <taxon>Artemisia</taxon>
    </lineage>
</organism>
<gene>
    <name evidence="4" type="ORF">CTI12_AA125570</name>
</gene>
<evidence type="ECO:0000256" key="2">
    <source>
        <dbReference type="SAM" id="MobiDB-lite"/>
    </source>
</evidence>
<dbReference type="AlphaFoldDB" id="A0A2U1MXG5"/>
<evidence type="ECO:0000259" key="3">
    <source>
        <dbReference type="Pfam" id="PF04195"/>
    </source>
</evidence>
<dbReference type="Proteomes" id="UP000245207">
    <property type="component" value="Unassembled WGS sequence"/>
</dbReference>
<evidence type="ECO:0000313" key="4">
    <source>
        <dbReference type="EMBL" id="PWA65952.1"/>
    </source>
</evidence>
<dbReference type="EMBL" id="PKPP01004127">
    <property type="protein sequence ID" value="PWA65952.1"/>
    <property type="molecule type" value="Genomic_DNA"/>
</dbReference>
<evidence type="ECO:0000313" key="5">
    <source>
        <dbReference type="Proteomes" id="UP000245207"/>
    </source>
</evidence>
<feature type="coiled-coil region" evidence="1">
    <location>
        <begin position="566"/>
        <end position="621"/>
    </location>
</feature>
<dbReference type="PANTHER" id="PTHR31099:SF41">
    <property type="entry name" value="TRANSPOSASE (PUTATIVE), GYPSY TYPE-RELATED"/>
    <property type="match status" value="1"/>
</dbReference>
<reference evidence="4 5" key="1">
    <citation type="journal article" date="2018" name="Mol. Plant">
        <title>The genome of Artemisia annua provides insight into the evolution of Asteraceae family and artemisinin biosynthesis.</title>
        <authorList>
            <person name="Shen Q."/>
            <person name="Zhang L."/>
            <person name="Liao Z."/>
            <person name="Wang S."/>
            <person name="Yan T."/>
            <person name="Shi P."/>
            <person name="Liu M."/>
            <person name="Fu X."/>
            <person name="Pan Q."/>
            <person name="Wang Y."/>
            <person name="Lv Z."/>
            <person name="Lu X."/>
            <person name="Zhang F."/>
            <person name="Jiang W."/>
            <person name="Ma Y."/>
            <person name="Chen M."/>
            <person name="Hao X."/>
            <person name="Li L."/>
            <person name="Tang Y."/>
            <person name="Lv G."/>
            <person name="Zhou Y."/>
            <person name="Sun X."/>
            <person name="Brodelius P.E."/>
            <person name="Rose J.K.C."/>
            <person name="Tang K."/>
        </authorList>
    </citation>
    <scope>NUCLEOTIDE SEQUENCE [LARGE SCALE GENOMIC DNA]</scope>
    <source>
        <strain evidence="5">cv. Huhao1</strain>
        <tissue evidence="4">Leaf</tissue>
    </source>
</reference>
<dbReference type="InterPro" id="IPR007321">
    <property type="entry name" value="Transposase_28"/>
</dbReference>
<feature type="compositionally biased region" description="Polar residues" evidence="2">
    <location>
        <begin position="743"/>
        <end position="752"/>
    </location>
</feature>
<sequence length="780" mass="87556">MSESTSSVNYEDVSLSEDPHVKKDILKRKSVLNEADVHALVVTFKIPEDLHPRVPLKDMTMNQLPADAIGLYAEYFFEGGLTVPFTNFLLDVIRYFKVHIPQLVPLGMHRVTLFEVYCRSMHIPPTTPLFRVFYKLSKQGCWFSFEKRAHADRKVCFKDFPSCLKGWKHQFFLIDRRAIPFAMPWRHQDSDVSDPFPKNEYNIAHAEMLAETPIEPLQVPQGILYALGLSDHWEFPGYRPALRDEEGRGVTMSEYLKKPLLRKKVNVEKGDKYPEGHVSAVHVTRPLESNAQVPEKTDELRKVEVPDNKVLAAKDRKKEQATKAGLKKPPSKRSGGNISSRVQKRTKVTDDTPVIDLDVAGDIPEPRPIRSIPPKDSGVEGTGDQAGGSGAVHHFVFSSGSKGGSSRPGKEAMVEEEGIGEDASDAPYVPEWSVKRGTRMNNANVCRDMMINLATPEEESYLDLFKDGEAIQRAWLSLGKHATAQADVIFRFESLLVDHRKLTATHQTCENTLADYRKRFDGMAADLKKARDEHAECSNKDPEEFKKLRLEHAGCSERELSLTGRVSDLEKEKDEWRKVSAEQAEKIKALEAELGKVKLALSEEEEEYKKLLQEKQDIAIRAGNAEIDRNRVVNEFLPEMVRHLLGSHEFKTTLAEPFNLFYQSGLIDGANLGNEPEEAVKLLEAAVEGIDLDADQKYQVLFDQALTKDYPYVQKVSKTRFRSFNDLMDMFPDAAPTEPVVNVTGTSGTDSDGQVVKEGPTVENPSDQDNAAPSAPAPIS</sequence>
<dbReference type="Pfam" id="PF04195">
    <property type="entry name" value="Transposase_28"/>
    <property type="match status" value="1"/>
</dbReference>
<protein>
    <submittedName>
        <fullName evidence="4">Transposase (Putative), gypsy type</fullName>
    </submittedName>
</protein>
<evidence type="ECO:0000256" key="1">
    <source>
        <dbReference type="SAM" id="Coils"/>
    </source>
</evidence>
<keyword evidence="5" id="KW-1185">Reference proteome</keyword>
<name>A0A2U1MXG5_ARTAN</name>